<name>A0AAI8YHU5_9PEZI</name>
<dbReference type="Gene3D" id="3.30.450.30">
    <property type="entry name" value="Dynein light chain 2a, cytoplasmic"/>
    <property type="match status" value="1"/>
</dbReference>
<gene>
    <name evidence="2" type="ORF">KHLLAP_LOCUS5749</name>
</gene>
<keyword evidence="3" id="KW-1185">Reference proteome</keyword>
<feature type="compositionally biased region" description="Polar residues" evidence="1">
    <location>
        <begin position="143"/>
        <end position="152"/>
    </location>
</feature>
<dbReference type="Proteomes" id="UP001295740">
    <property type="component" value="Unassembled WGS sequence"/>
</dbReference>
<protein>
    <submittedName>
        <fullName evidence="2">Uu.00g126750.m01.CDS01</fullName>
    </submittedName>
</protein>
<evidence type="ECO:0000313" key="2">
    <source>
        <dbReference type="EMBL" id="CAJ2505281.1"/>
    </source>
</evidence>
<reference evidence="2" key="1">
    <citation type="submission" date="2023-10" db="EMBL/GenBank/DDBJ databases">
        <authorList>
            <person name="Hackl T."/>
        </authorList>
    </citation>
    <scope>NUCLEOTIDE SEQUENCE</scope>
</reference>
<feature type="compositionally biased region" description="Low complexity" evidence="1">
    <location>
        <begin position="165"/>
        <end position="177"/>
    </location>
</feature>
<accession>A0AAI8YHU5</accession>
<evidence type="ECO:0000313" key="3">
    <source>
        <dbReference type="Proteomes" id="UP001295740"/>
    </source>
</evidence>
<dbReference type="EMBL" id="CAUWAG010000007">
    <property type="protein sequence ID" value="CAJ2505281.1"/>
    <property type="molecule type" value="Genomic_DNA"/>
</dbReference>
<comment type="caution">
    <text evidence="2">The sequence shown here is derived from an EMBL/GenBank/DDBJ whole genome shotgun (WGS) entry which is preliminary data.</text>
</comment>
<organism evidence="2 3">
    <name type="scientific">Anthostomella pinea</name>
    <dbReference type="NCBI Taxonomy" id="933095"/>
    <lineage>
        <taxon>Eukaryota</taxon>
        <taxon>Fungi</taxon>
        <taxon>Dikarya</taxon>
        <taxon>Ascomycota</taxon>
        <taxon>Pezizomycotina</taxon>
        <taxon>Sordariomycetes</taxon>
        <taxon>Xylariomycetidae</taxon>
        <taxon>Xylariales</taxon>
        <taxon>Xylariaceae</taxon>
        <taxon>Anthostomella</taxon>
    </lineage>
</organism>
<sequence length="224" mass="23059">MSLPAPAPPLLLTKRLTAFLRANLTPQIHTALLTTLSGKLLAHASPHSIATLRTQCTVSASLWALYSAPSTSANIAEALPPQQSSSPARGEPTSSAITVQLTGAVVVIRRLRCGLLFVCMGPAAEGAEHGGQGQGQQQQQQGRPMQTPQPDTEAQPEPLGSPSEVASVASAGAATTASIATTASAGASAVVAMRRQAEELARWLNDKLGSLGVPEEEMGGIETR</sequence>
<proteinExistence type="predicted"/>
<feature type="region of interest" description="Disordered" evidence="1">
    <location>
        <begin position="126"/>
        <end position="177"/>
    </location>
</feature>
<evidence type="ECO:0000256" key="1">
    <source>
        <dbReference type="SAM" id="MobiDB-lite"/>
    </source>
</evidence>
<dbReference type="AlphaFoldDB" id="A0AAI8YHU5"/>